<keyword evidence="3" id="KW-0223">Dioxygenase</keyword>
<comment type="caution">
    <text evidence="3">The sequence shown here is derived from an EMBL/GenBank/DDBJ whole genome shotgun (WGS) entry which is preliminary data.</text>
</comment>
<comment type="similarity">
    <text evidence="1">Belongs to the bacterial ring-hydroxylating dioxygenase beta subunit family.</text>
</comment>
<dbReference type="Gene3D" id="3.10.450.50">
    <property type="match status" value="1"/>
</dbReference>
<evidence type="ECO:0000256" key="2">
    <source>
        <dbReference type="ARBA" id="ARBA00023002"/>
    </source>
</evidence>
<dbReference type="EMBL" id="BAABJP010000062">
    <property type="protein sequence ID" value="GAA5174309.1"/>
    <property type="molecule type" value="Genomic_DNA"/>
</dbReference>
<dbReference type="PANTHER" id="PTHR41534">
    <property type="entry name" value="BLR3401 PROTEIN"/>
    <property type="match status" value="1"/>
</dbReference>
<gene>
    <name evidence="3" type="ORF">GCM10023321_77830</name>
</gene>
<sequence length="161" mass="18519">MTAVTRAEVEDFLYREAALLDEWDLDGWLALWTEGPTSYVVPCNDAPDGDPAQDLVLIDDNELRMRLRVERLNSRKAHREYPHSRTNHQVYNVLLGEPAGDELPVTASFTVWRFRNGKASYYVGRYHYRLVASDGRLRIRSKRSVLDMTELRPAGDLAIIL</sequence>
<dbReference type="SUPFAM" id="SSF54427">
    <property type="entry name" value="NTF2-like"/>
    <property type="match status" value="1"/>
</dbReference>
<keyword evidence="4" id="KW-1185">Reference proteome</keyword>
<dbReference type="Pfam" id="PF00866">
    <property type="entry name" value="Ring_hydroxyl_B"/>
    <property type="match status" value="1"/>
</dbReference>
<accession>A0ABP9RBW8</accession>
<dbReference type="InterPro" id="IPR032710">
    <property type="entry name" value="NTF2-like_dom_sf"/>
</dbReference>
<evidence type="ECO:0000313" key="4">
    <source>
        <dbReference type="Proteomes" id="UP001428817"/>
    </source>
</evidence>
<name>A0ABP9RBW8_9PSEU</name>
<proteinExistence type="inferred from homology"/>
<keyword evidence="2" id="KW-0560">Oxidoreductase</keyword>
<dbReference type="CDD" id="cd00667">
    <property type="entry name" value="ring_hydroxylating_dioxygenases_beta"/>
    <property type="match status" value="1"/>
</dbReference>
<protein>
    <submittedName>
        <fullName evidence="3">Aromatic-ring-hydroxylating dioxygenase subunit beta</fullName>
    </submittedName>
</protein>
<dbReference type="RefSeq" id="WP_185062044.1">
    <property type="nucleotide sequence ID" value="NZ_BAABJP010000062.1"/>
</dbReference>
<reference evidence="4" key="1">
    <citation type="journal article" date="2019" name="Int. J. Syst. Evol. Microbiol.">
        <title>The Global Catalogue of Microorganisms (GCM) 10K type strain sequencing project: providing services to taxonomists for standard genome sequencing and annotation.</title>
        <authorList>
            <consortium name="The Broad Institute Genomics Platform"/>
            <consortium name="The Broad Institute Genome Sequencing Center for Infectious Disease"/>
            <person name="Wu L."/>
            <person name="Ma J."/>
        </authorList>
    </citation>
    <scope>NUCLEOTIDE SEQUENCE [LARGE SCALE GENOMIC DNA]</scope>
    <source>
        <strain evidence="4">JCM 18303</strain>
    </source>
</reference>
<evidence type="ECO:0000256" key="1">
    <source>
        <dbReference type="ARBA" id="ARBA00009570"/>
    </source>
</evidence>
<dbReference type="Proteomes" id="UP001428817">
    <property type="component" value="Unassembled WGS sequence"/>
</dbReference>
<dbReference type="GO" id="GO:0051213">
    <property type="term" value="F:dioxygenase activity"/>
    <property type="evidence" value="ECO:0007669"/>
    <property type="project" value="UniProtKB-KW"/>
</dbReference>
<evidence type="ECO:0000313" key="3">
    <source>
        <dbReference type="EMBL" id="GAA5174309.1"/>
    </source>
</evidence>
<organism evidence="3 4">
    <name type="scientific">Pseudonocardia eucalypti</name>
    <dbReference type="NCBI Taxonomy" id="648755"/>
    <lineage>
        <taxon>Bacteria</taxon>
        <taxon>Bacillati</taxon>
        <taxon>Actinomycetota</taxon>
        <taxon>Actinomycetes</taxon>
        <taxon>Pseudonocardiales</taxon>
        <taxon>Pseudonocardiaceae</taxon>
        <taxon>Pseudonocardia</taxon>
    </lineage>
</organism>
<dbReference type="PANTHER" id="PTHR41534:SF2">
    <property type="entry name" value="3-PHENYLPROPIONATE_CINNAMIC ACID DIOXYGENASE SUBUNIT BETA"/>
    <property type="match status" value="1"/>
</dbReference>
<dbReference type="InterPro" id="IPR000391">
    <property type="entry name" value="Rng_hydr_dOase-bsu"/>
</dbReference>